<dbReference type="VEuPathDB" id="TrichDB:TVAGG3_0711600"/>
<dbReference type="AlphaFoldDB" id="A2DIC9"/>
<proteinExistence type="predicted"/>
<dbReference type="Proteomes" id="UP000001542">
    <property type="component" value="Unassembled WGS sequence"/>
</dbReference>
<keyword evidence="3" id="KW-1133">Transmembrane helix</keyword>
<keyword evidence="1" id="KW-0802">TPR repeat</keyword>
<keyword evidence="5" id="KW-1185">Reference proteome</keyword>
<evidence type="ECO:0000313" key="4">
    <source>
        <dbReference type="EMBL" id="EAY19925.1"/>
    </source>
</evidence>
<gene>
    <name evidence="4" type="ORF">TVAG_130330</name>
</gene>
<evidence type="ECO:0000256" key="1">
    <source>
        <dbReference type="PROSITE-ProRule" id="PRU00339"/>
    </source>
</evidence>
<dbReference type="Gene3D" id="1.25.40.10">
    <property type="entry name" value="Tetratricopeptide repeat domain"/>
    <property type="match status" value="1"/>
</dbReference>
<dbReference type="PROSITE" id="PS50005">
    <property type="entry name" value="TPR"/>
    <property type="match status" value="1"/>
</dbReference>
<dbReference type="RefSeq" id="XP_001580911.1">
    <property type="nucleotide sequence ID" value="XM_001580861.1"/>
</dbReference>
<evidence type="ECO:0000256" key="2">
    <source>
        <dbReference type="SAM" id="MobiDB-lite"/>
    </source>
</evidence>
<keyword evidence="3" id="KW-0472">Membrane</keyword>
<dbReference type="VEuPathDB" id="TrichDB:TVAG_130330"/>
<keyword evidence="3" id="KW-0812">Transmembrane</keyword>
<name>A2DIC9_TRIV3</name>
<protein>
    <recommendedName>
        <fullName evidence="6">CS domain-containing protein</fullName>
    </recommendedName>
</protein>
<organism evidence="4 5">
    <name type="scientific">Trichomonas vaginalis (strain ATCC PRA-98 / G3)</name>
    <dbReference type="NCBI Taxonomy" id="412133"/>
    <lineage>
        <taxon>Eukaryota</taxon>
        <taxon>Metamonada</taxon>
        <taxon>Parabasalia</taxon>
        <taxon>Trichomonadida</taxon>
        <taxon>Trichomonadidae</taxon>
        <taxon>Trichomonas</taxon>
    </lineage>
</organism>
<reference evidence="4" key="1">
    <citation type="submission" date="2006-10" db="EMBL/GenBank/DDBJ databases">
        <authorList>
            <person name="Amadeo P."/>
            <person name="Zhao Q."/>
            <person name="Wortman J."/>
            <person name="Fraser-Liggett C."/>
            <person name="Carlton J."/>
        </authorList>
    </citation>
    <scope>NUCLEOTIDE SEQUENCE</scope>
    <source>
        <strain evidence="4">G3</strain>
    </source>
</reference>
<dbReference type="EMBL" id="DS113203">
    <property type="protein sequence ID" value="EAY19925.1"/>
    <property type="molecule type" value="Genomic_DNA"/>
</dbReference>
<evidence type="ECO:0000256" key="3">
    <source>
        <dbReference type="SAM" id="Phobius"/>
    </source>
</evidence>
<dbReference type="InterPro" id="IPR019734">
    <property type="entry name" value="TPR_rpt"/>
</dbReference>
<feature type="region of interest" description="Disordered" evidence="2">
    <location>
        <begin position="315"/>
        <end position="334"/>
    </location>
</feature>
<accession>A2DIC9</accession>
<dbReference type="GO" id="GO:0036503">
    <property type="term" value="P:ERAD pathway"/>
    <property type="evidence" value="ECO:0000318"/>
    <property type="project" value="GO_Central"/>
</dbReference>
<dbReference type="SUPFAM" id="SSF81901">
    <property type="entry name" value="HCP-like"/>
    <property type="match status" value="1"/>
</dbReference>
<dbReference type="GO" id="GO:0005789">
    <property type="term" value="C:endoplasmic reticulum membrane"/>
    <property type="evidence" value="ECO:0000318"/>
    <property type="project" value="GO_Central"/>
</dbReference>
<evidence type="ECO:0000313" key="5">
    <source>
        <dbReference type="Proteomes" id="UP000001542"/>
    </source>
</evidence>
<dbReference type="SMR" id="A2DIC9"/>
<dbReference type="InterPro" id="IPR011990">
    <property type="entry name" value="TPR-like_helical_dom_sf"/>
</dbReference>
<feature type="repeat" description="TPR" evidence="1">
    <location>
        <begin position="228"/>
        <end position="261"/>
    </location>
</feature>
<feature type="transmembrane region" description="Helical" evidence="3">
    <location>
        <begin position="342"/>
        <end position="364"/>
    </location>
</feature>
<reference evidence="4" key="2">
    <citation type="journal article" date="2007" name="Science">
        <title>Draft genome sequence of the sexually transmitted pathogen Trichomonas vaginalis.</title>
        <authorList>
            <person name="Carlton J.M."/>
            <person name="Hirt R.P."/>
            <person name="Silva J.C."/>
            <person name="Delcher A.L."/>
            <person name="Schatz M."/>
            <person name="Zhao Q."/>
            <person name="Wortman J.R."/>
            <person name="Bidwell S.L."/>
            <person name="Alsmark U.C.M."/>
            <person name="Besteiro S."/>
            <person name="Sicheritz-Ponten T."/>
            <person name="Noel C.J."/>
            <person name="Dacks J.B."/>
            <person name="Foster P.G."/>
            <person name="Simillion C."/>
            <person name="Van de Peer Y."/>
            <person name="Miranda-Saavedra D."/>
            <person name="Barton G.J."/>
            <person name="Westrop G.D."/>
            <person name="Mueller S."/>
            <person name="Dessi D."/>
            <person name="Fiori P.L."/>
            <person name="Ren Q."/>
            <person name="Paulsen I."/>
            <person name="Zhang H."/>
            <person name="Bastida-Corcuera F.D."/>
            <person name="Simoes-Barbosa A."/>
            <person name="Brown M.T."/>
            <person name="Hayes R.D."/>
            <person name="Mukherjee M."/>
            <person name="Okumura C.Y."/>
            <person name="Schneider R."/>
            <person name="Smith A.J."/>
            <person name="Vanacova S."/>
            <person name="Villalvazo M."/>
            <person name="Haas B.J."/>
            <person name="Pertea M."/>
            <person name="Feldblyum T.V."/>
            <person name="Utterback T.R."/>
            <person name="Shu C.L."/>
            <person name="Osoegawa K."/>
            <person name="de Jong P.J."/>
            <person name="Hrdy I."/>
            <person name="Horvathova L."/>
            <person name="Zubacova Z."/>
            <person name="Dolezal P."/>
            <person name="Malik S.B."/>
            <person name="Logsdon J.M. Jr."/>
            <person name="Henze K."/>
            <person name="Gupta A."/>
            <person name="Wang C.C."/>
            <person name="Dunne R.L."/>
            <person name="Upcroft J.A."/>
            <person name="Upcroft P."/>
            <person name="White O."/>
            <person name="Salzberg S.L."/>
            <person name="Tang P."/>
            <person name="Chiu C.-H."/>
            <person name="Lee Y.-S."/>
            <person name="Embley T.M."/>
            <person name="Coombs G.H."/>
            <person name="Mottram J.C."/>
            <person name="Tachezy J."/>
            <person name="Fraser-Liggett C.M."/>
            <person name="Johnson P.J."/>
        </authorList>
    </citation>
    <scope>NUCLEOTIDE SEQUENCE [LARGE SCALE GENOMIC DNA]</scope>
    <source>
        <strain evidence="4">G3</strain>
    </source>
</reference>
<sequence>MDQIHVSPYFLKTFEWTAEDAEDHFDVTFSFPDDFNVDLMKVELTSNNKCVYIGVTSQPPFFAGSFYNRITKYTKVTSKGQIIHRFTKETPEKWPIMLSDPTVDSNLMDPKSLFLSYLYNQSLVEQLSDNEAKQMLLNLALSRLEEAAKYYYPPAICEYAKILLSQNNPQLSLMAKQFLSIGARVFNDPPSTFMAGLVDAQMGNVSEAIEEFKAAAQSGIVDALNALGEIYSPLQEPRNQFEDAEAAVELFNQVLKIDPNHFFAMYNLCKMYAAGCGVKRDMEKAKSLKEKCAEIGDISMFNFDLEEIAKEYENASKKGETTKESTQKKEEKGIKKDEENPIVNYIISGVINIGVAAAVGYFVYRIIRNKQ</sequence>
<evidence type="ECO:0008006" key="6">
    <source>
        <dbReference type="Google" id="ProtNLM"/>
    </source>
</evidence>
<dbReference type="OrthoDB" id="27934at2759"/>
<dbReference type="KEGG" id="tva:5465455"/>
<dbReference type="InParanoid" id="A2DIC9"/>